<dbReference type="OrthoDB" id="1001981at2759"/>
<feature type="region of interest" description="Disordered" evidence="1">
    <location>
        <begin position="1"/>
        <end position="25"/>
    </location>
</feature>
<protein>
    <recommendedName>
        <fullName evidence="4">HMG box domain-containing protein</fullName>
    </recommendedName>
</protein>
<accession>A0A314YMQ8</accession>
<sequence length="81" mass="9187">MLVKRNAEENVVLEGKRKRRKKKQVTTPRPACSWVYFSRDFIKEYSASHPESSGLKAATKAASDAWKSMSLEESKIHNACS</sequence>
<dbReference type="EMBL" id="PJQY01000777">
    <property type="protein sequence ID" value="PQQ07983.1"/>
    <property type="molecule type" value="Genomic_DNA"/>
</dbReference>
<organism evidence="2 3">
    <name type="scientific">Prunus yedoensis var. nudiflora</name>
    <dbReference type="NCBI Taxonomy" id="2094558"/>
    <lineage>
        <taxon>Eukaryota</taxon>
        <taxon>Viridiplantae</taxon>
        <taxon>Streptophyta</taxon>
        <taxon>Embryophyta</taxon>
        <taxon>Tracheophyta</taxon>
        <taxon>Spermatophyta</taxon>
        <taxon>Magnoliopsida</taxon>
        <taxon>eudicotyledons</taxon>
        <taxon>Gunneridae</taxon>
        <taxon>Pentapetalae</taxon>
        <taxon>rosids</taxon>
        <taxon>fabids</taxon>
        <taxon>Rosales</taxon>
        <taxon>Rosaceae</taxon>
        <taxon>Amygdaloideae</taxon>
        <taxon>Amygdaleae</taxon>
        <taxon>Prunus</taxon>
    </lineage>
</organism>
<comment type="caution">
    <text evidence="2">The sequence shown here is derived from an EMBL/GenBank/DDBJ whole genome shotgun (WGS) entry which is preliminary data.</text>
</comment>
<evidence type="ECO:0008006" key="4">
    <source>
        <dbReference type="Google" id="ProtNLM"/>
    </source>
</evidence>
<dbReference type="InterPro" id="IPR036910">
    <property type="entry name" value="HMG_box_dom_sf"/>
</dbReference>
<dbReference type="AlphaFoldDB" id="A0A314YMQ8"/>
<keyword evidence="3" id="KW-1185">Reference proteome</keyword>
<gene>
    <name evidence="2" type="ORF">Pyn_13443</name>
</gene>
<proteinExistence type="predicted"/>
<name>A0A314YMQ8_PRUYE</name>
<reference evidence="2 3" key="1">
    <citation type="submission" date="2018-02" db="EMBL/GenBank/DDBJ databases">
        <title>Draft genome of wild Prunus yedoensis var. nudiflora.</title>
        <authorList>
            <person name="Baek S."/>
            <person name="Kim J.-H."/>
            <person name="Choi K."/>
            <person name="Kim G.-B."/>
            <person name="Cho A."/>
            <person name="Jang H."/>
            <person name="Shin C.-H."/>
            <person name="Yu H.-J."/>
            <person name="Mun J.-H."/>
        </authorList>
    </citation>
    <scope>NUCLEOTIDE SEQUENCE [LARGE SCALE GENOMIC DNA]</scope>
    <source>
        <strain evidence="3">cv. Jeju island</strain>
        <tissue evidence="2">Leaf</tissue>
    </source>
</reference>
<dbReference type="STRING" id="2094558.A0A314YMQ8"/>
<dbReference type="Gene3D" id="1.10.30.10">
    <property type="entry name" value="High mobility group box domain"/>
    <property type="match status" value="1"/>
</dbReference>
<evidence type="ECO:0000313" key="2">
    <source>
        <dbReference type="EMBL" id="PQQ07983.1"/>
    </source>
</evidence>
<evidence type="ECO:0000313" key="3">
    <source>
        <dbReference type="Proteomes" id="UP000250321"/>
    </source>
</evidence>
<evidence type="ECO:0000256" key="1">
    <source>
        <dbReference type="SAM" id="MobiDB-lite"/>
    </source>
</evidence>
<dbReference type="SUPFAM" id="SSF47095">
    <property type="entry name" value="HMG-box"/>
    <property type="match status" value="1"/>
</dbReference>
<dbReference type="Proteomes" id="UP000250321">
    <property type="component" value="Unassembled WGS sequence"/>
</dbReference>